<name>A0A2B7X4W9_POLH7</name>
<evidence type="ECO:0000259" key="1">
    <source>
        <dbReference type="Pfam" id="PF24969"/>
    </source>
</evidence>
<keyword evidence="3" id="KW-1185">Reference proteome</keyword>
<protein>
    <recommendedName>
        <fullName evidence="1">Leucine-rich repeat domain-containing protein</fullName>
    </recommendedName>
</protein>
<dbReference type="InterPro" id="IPR056867">
    <property type="entry name" value="LRR_15"/>
</dbReference>
<organism evidence="2 3">
    <name type="scientific">Polytolypa hystricis (strain UAMH7299)</name>
    <dbReference type="NCBI Taxonomy" id="1447883"/>
    <lineage>
        <taxon>Eukaryota</taxon>
        <taxon>Fungi</taxon>
        <taxon>Dikarya</taxon>
        <taxon>Ascomycota</taxon>
        <taxon>Pezizomycotina</taxon>
        <taxon>Eurotiomycetes</taxon>
        <taxon>Eurotiomycetidae</taxon>
        <taxon>Onygenales</taxon>
        <taxon>Onygenales incertae sedis</taxon>
        <taxon>Polytolypa</taxon>
    </lineage>
</organism>
<comment type="caution">
    <text evidence="2">The sequence shown here is derived from an EMBL/GenBank/DDBJ whole genome shotgun (WGS) entry which is preliminary data.</text>
</comment>
<evidence type="ECO:0000313" key="2">
    <source>
        <dbReference type="EMBL" id="PGH04106.1"/>
    </source>
</evidence>
<reference evidence="2 3" key="1">
    <citation type="submission" date="2017-10" db="EMBL/GenBank/DDBJ databases">
        <title>Comparative genomics in systemic dimorphic fungi from Ajellomycetaceae.</title>
        <authorList>
            <person name="Munoz J.F."/>
            <person name="Mcewen J.G."/>
            <person name="Clay O.K."/>
            <person name="Cuomo C.A."/>
        </authorList>
    </citation>
    <scope>NUCLEOTIDE SEQUENCE [LARGE SCALE GENOMIC DNA]</scope>
    <source>
        <strain evidence="2 3">UAMH7299</strain>
    </source>
</reference>
<accession>A0A2B7X4W9</accession>
<evidence type="ECO:0000313" key="3">
    <source>
        <dbReference type="Proteomes" id="UP000224634"/>
    </source>
</evidence>
<dbReference type="OrthoDB" id="5130616at2759"/>
<proteinExistence type="predicted"/>
<dbReference type="Proteomes" id="UP000224634">
    <property type="component" value="Unassembled WGS sequence"/>
</dbReference>
<feature type="domain" description="Leucine-rich repeat" evidence="1">
    <location>
        <begin position="61"/>
        <end position="414"/>
    </location>
</feature>
<sequence>MATSSLLEFPTEILILISENLSDLKDNLNFSRCSRRIYNATIPAAYKKIRLYNPSCQSLSSLLHTLKRNPRLASSVDKLTLLHWDTDLNADVDGLGFDSPSKPPNTGLRFDKDLIAEAIINATPPEDWEQVSDWRRDLEAGNSDAWIGLIILAVPRLRSLSLNVPYNWQYCQRIVPRVAAKASPFDIHPALEHVTRLSFAWWDTEGGLDASEVLPFLNLPSLQLFQGHMVVEGYAGGEEEFLETNEFVEPTSSITSIILNCSNGQHGFAGLISSCKNLRSFKYEHADGGVTGETFDISKFRRSLSVAKKTLEVLHLDYDSGHYSLGADGENHPFGSFADFVVLKKLHMRLPNLIDTGYTYPKPTMTLSEVLPPSIETLTIAEASDQCLGFLETEVINLVQHKTNRFPHLRSLRISGSFVQHDKLMNYQEISKLSHNQRSSHLLREEVKTIEKRLFEACESYGVSFMLFDPHVDWWVGCHVGARSRQSTIDIQ</sequence>
<gene>
    <name evidence="2" type="ORF">AJ80_08568</name>
</gene>
<dbReference type="EMBL" id="PDNA01000203">
    <property type="protein sequence ID" value="PGH04106.1"/>
    <property type="molecule type" value="Genomic_DNA"/>
</dbReference>
<dbReference type="AlphaFoldDB" id="A0A2B7X4W9"/>
<dbReference type="STRING" id="1447883.A0A2B7X4W9"/>
<dbReference type="Pfam" id="PF24969">
    <property type="entry name" value="LRR_15"/>
    <property type="match status" value="1"/>
</dbReference>